<comment type="caution">
    <text evidence="8">Lacks conserved residue(s) required for the propagation of feature annotation.</text>
</comment>
<dbReference type="PANTHER" id="PTHR24252">
    <property type="entry name" value="ACROSIN-RELATED"/>
    <property type="match status" value="1"/>
</dbReference>
<dbReference type="Gene3D" id="2.40.10.10">
    <property type="entry name" value="Trypsin-like serine proteases"/>
    <property type="match status" value="1"/>
</dbReference>
<feature type="active site" description="Charge relay system" evidence="5">
    <location>
        <position position="517"/>
    </location>
</feature>
<dbReference type="GO" id="GO:0005576">
    <property type="term" value="C:extracellular region"/>
    <property type="evidence" value="ECO:0007669"/>
    <property type="project" value="InterPro"/>
</dbReference>
<evidence type="ECO:0000313" key="14">
    <source>
        <dbReference type="Proteomes" id="UP000192578"/>
    </source>
</evidence>
<gene>
    <name evidence="13" type="ORF">BV898_03216</name>
</gene>
<dbReference type="CDD" id="cd00041">
    <property type="entry name" value="CUB"/>
    <property type="match status" value="1"/>
</dbReference>
<keyword evidence="4 6" id="KW-1015">Disulfide bond</keyword>
<keyword evidence="1 9" id="KW-0645">Protease</keyword>
<dbReference type="PIRSF" id="PIRSF001155">
    <property type="entry name" value="C1r_C1s_MASP"/>
    <property type="match status" value="1"/>
</dbReference>
<dbReference type="AlphaFoldDB" id="A0A1W0X5I1"/>
<dbReference type="SUPFAM" id="SSF49854">
    <property type="entry name" value="Spermadhesin, CUB domain"/>
    <property type="match status" value="2"/>
</dbReference>
<evidence type="ECO:0000256" key="3">
    <source>
        <dbReference type="ARBA" id="ARBA00022825"/>
    </source>
</evidence>
<feature type="disulfide bond" evidence="6">
    <location>
        <begin position="487"/>
        <end position="502"/>
    </location>
</feature>
<dbReference type="SMART" id="SM00192">
    <property type="entry name" value="LDLa"/>
    <property type="match status" value="1"/>
</dbReference>
<evidence type="ECO:0000259" key="11">
    <source>
        <dbReference type="PROSITE" id="PS01180"/>
    </source>
</evidence>
<dbReference type="PROSITE" id="PS50240">
    <property type="entry name" value="TRYPSIN_DOM"/>
    <property type="match status" value="1"/>
</dbReference>
<dbReference type="Pfam" id="PF00057">
    <property type="entry name" value="Ldl_recept_a"/>
    <property type="match status" value="1"/>
</dbReference>
<evidence type="ECO:0000256" key="7">
    <source>
        <dbReference type="PIRSR" id="PIRSR001155-4"/>
    </source>
</evidence>
<dbReference type="PROSITE" id="PS00135">
    <property type="entry name" value="TRYPSIN_SER"/>
    <property type="match status" value="1"/>
</dbReference>
<dbReference type="InterPro" id="IPR036055">
    <property type="entry name" value="LDL_receptor-like_sf"/>
</dbReference>
<dbReference type="InterPro" id="IPR001254">
    <property type="entry name" value="Trypsin_dom"/>
</dbReference>
<evidence type="ECO:0000259" key="12">
    <source>
        <dbReference type="PROSITE" id="PS50240"/>
    </source>
</evidence>
<dbReference type="InterPro" id="IPR018114">
    <property type="entry name" value="TRYPSIN_HIS"/>
</dbReference>
<feature type="signal peptide" evidence="10">
    <location>
        <begin position="1"/>
        <end position="20"/>
    </location>
</feature>
<dbReference type="InterPro" id="IPR009003">
    <property type="entry name" value="Peptidase_S1_PA"/>
</dbReference>
<dbReference type="GO" id="GO:0004252">
    <property type="term" value="F:serine-type endopeptidase activity"/>
    <property type="evidence" value="ECO:0007669"/>
    <property type="project" value="InterPro"/>
</dbReference>
<dbReference type="Gene3D" id="2.60.120.290">
    <property type="entry name" value="Spermadhesin, CUB domain"/>
    <property type="match status" value="2"/>
</dbReference>
<dbReference type="FunFam" id="2.40.10.10:FF:000003">
    <property type="entry name" value="Transmembrane serine protease 3"/>
    <property type="match status" value="1"/>
</dbReference>
<evidence type="ECO:0000256" key="9">
    <source>
        <dbReference type="RuleBase" id="RU363034"/>
    </source>
</evidence>
<dbReference type="InterPro" id="IPR000859">
    <property type="entry name" value="CUB_dom"/>
</dbReference>
<evidence type="ECO:0000256" key="1">
    <source>
        <dbReference type="ARBA" id="ARBA00022670"/>
    </source>
</evidence>
<accession>A0A1W0X5I1</accession>
<dbReference type="Gene3D" id="4.10.400.10">
    <property type="entry name" value="Low-density Lipoprotein Receptor"/>
    <property type="match status" value="1"/>
</dbReference>
<keyword evidence="10" id="KW-0732">Signal</keyword>
<dbReference type="OrthoDB" id="9425590at2759"/>
<feature type="active site" description="Charge relay system" evidence="5">
    <location>
        <position position="423"/>
    </location>
</feature>
<feature type="binding site" evidence="7">
    <location>
        <position position="84"/>
    </location>
    <ligand>
        <name>Ca(2+)</name>
        <dbReference type="ChEBI" id="CHEBI:29108"/>
        <label>3</label>
    </ligand>
</feature>
<protein>
    <submittedName>
        <fullName evidence="13">Transmembrane protease serine 6</fullName>
    </submittedName>
</protein>
<feature type="active site" description="Charge relay system" evidence="5">
    <location>
        <position position="371"/>
    </location>
</feature>
<dbReference type="SUPFAM" id="SSF50494">
    <property type="entry name" value="Trypsin-like serine proteases"/>
    <property type="match status" value="1"/>
</dbReference>
<dbReference type="CDD" id="cd00190">
    <property type="entry name" value="Tryp_SPc"/>
    <property type="match status" value="1"/>
</dbReference>
<feature type="disulfide bond" evidence="6">
    <location>
        <begin position="81"/>
        <end position="117"/>
    </location>
</feature>
<dbReference type="GO" id="GO:0006956">
    <property type="term" value="P:complement activation"/>
    <property type="evidence" value="ECO:0007669"/>
    <property type="project" value="InterPro"/>
</dbReference>
<evidence type="ECO:0000256" key="6">
    <source>
        <dbReference type="PIRSR" id="PIRSR001155-2"/>
    </source>
</evidence>
<keyword evidence="13" id="KW-0472">Membrane</keyword>
<dbReference type="PROSITE" id="PS01180">
    <property type="entry name" value="CUB"/>
    <property type="match status" value="1"/>
</dbReference>
<feature type="disulfide bond" evidence="6">
    <location>
        <begin position="284"/>
        <end position="314"/>
    </location>
</feature>
<dbReference type="GO" id="GO:0006508">
    <property type="term" value="P:proteolysis"/>
    <property type="evidence" value="ECO:0007669"/>
    <property type="project" value="UniProtKB-KW"/>
</dbReference>
<evidence type="ECO:0000313" key="13">
    <source>
        <dbReference type="EMBL" id="OQV22779.1"/>
    </source>
</evidence>
<feature type="domain" description="Peptidase S1" evidence="12">
    <location>
        <begin position="331"/>
        <end position="566"/>
    </location>
</feature>
<comment type="caution">
    <text evidence="13">The sequence shown here is derived from an EMBL/GenBank/DDBJ whole genome shotgun (WGS) entry which is preliminary data.</text>
</comment>
<name>A0A1W0X5I1_HYPEX</name>
<dbReference type="Pfam" id="PF00089">
    <property type="entry name" value="Trypsin"/>
    <property type="match status" value="1"/>
</dbReference>
<dbReference type="SMART" id="SM00042">
    <property type="entry name" value="CUB"/>
    <property type="match status" value="2"/>
</dbReference>
<feature type="disulfide bond" evidence="6">
    <location>
        <begin position="513"/>
        <end position="542"/>
    </location>
</feature>
<keyword evidence="2 9" id="KW-0378">Hydrolase</keyword>
<keyword evidence="3 9" id="KW-0720">Serine protease</keyword>
<feature type="binding site" evidence="7">
    <location>
        <position position="73"/>
    </location>
    <ligand>
        <name>Ca(2+)</name>
        <dbReference type="ChEBI" id="CHEBI:29108"/>
        <label>3</label>
    </ligand>
</feature>
<feature type="disulfide bond" description="Interchain (between heavy and light chains)" evidence="6">
    <location>
        <begin position="318"/>
        <end position="443"/>
    </location>
</feature>
<dbReference type="Pfam" id="PF00431">
    <property type="entry name" value="CUB"/>
    <property type="match status" value="2"/>
</dbReference>
<keyword evidence="13" id="KW-0812">Transmembrane</keyword>
<proteinExistence type="predicted"/>
<dbReference type="InterPro" id="IPR002172">
    <property type="entry name" value="LDrepeatLR_classA_rpt"/>
</dbReference>
<dbReference type="InterPro" id="IPR024175">
    <property type="entry name" value="Pept_S1A_C1r/C1S/mannan-bd"/>
</dbReference>
<feature type="binding site" evidence="7">
    <location>
        <position position="139"/>
    </location>
    <ligand>
        <name>Ca(2+)</name>
        <dbReference type="ChEBI" id="CHEBI:29108"/>
        <label>3</label>
    </ligand>
</feature>
<dbReference type="PANTHER" id="PTHR24252:SF7">
    <property type="entry name" value="HYALIN"/>
    <property type="match status" value="1"/>
</dbReference>
<reference evidence="14" key="1">
    <citation type="submission" date="2017-01" db="EMBL/GenBank/DDBJ databases">
        <title>Comparative genomics of anhydrobiosis in the tardigrade Hypsibius dujardini.</title>
        <authorList>
            <person name="Yoshida Y."/>
            <person name="Koutsovoulos G."/>
            <person name="Laetsch D."/>
            <person name="Stevens L."/>
            <person name="Kumar S."/>
            <person name="Horikawa D."/>
            <person name="Ishino K."/>
            <person name="Komine S."/>
            <person name="Tomita M."/>
            <person name="Blaxter M."/>
            <person name="Arakawa K."/>
        </authorList>
    </citation>
    <scope>NUCLEOTIDE SEQUENCE [LARGE SCALE GENOMIC DNA]</scope>
    <source>
        <strain evidence="14">Z151</strain>
    </source>
</reference>
<dbReference type="PRINTS" id="PR00722">
    <property type="entry name" value="CHYMOTRYPSIN"/>
</dbReference>
<evidence type="ECO:0000256" key="10">
    <source>
        <dbReference type="SAM" id="SignalP"/>
    </source>
</evidence>
<dbReference type="Proteomes" id="UP000192578">
    <property type="component" value="Unassembled WGS sequence"/>
</dbReference>
<dbReference type="CDD" id="cd00112">
    <property type="entry name" value="LDLa"/>
    <property type="match status" value="1"/>
</dbReference>
<dbReference type="InterPro" id="IPR043504">
    <property type="entry name" value="Peptidase_S1_PA_chymotrypsin"/>
</dbReference>
<keyword evidence="7" id="KW-0479">Metal-binding</keyword>
<evidence type="ECO:0000256" key="2">
    <source>
        <dbReference type="ARBA" id="ARBA00022801"/>
    </source>
</evidence>
<dbReference type="PROSITE" id="PS50068">
    <property type="entry name" value="LDLRA_2"/>
    <property type="match status" value="1"/>
</dbReference>
<evidence type="ECO:0000256" key="5">
    <source>
        <dbReference type="PIRSR" id="PIRSR001155-1"/>
    </source>
</evidence>
<dbReference type="PROSITE" id="PS00134">
    <property type="entry name" value="TRYPSIN_HIS"/>
    <property type="match status" value="1"/>
</dbReference>
<keyword evidence="14" id="KW-1185">Reference proteome</keyword>
<feature type="chain" id="PRO_5010704133" evidence="10">
    <location>
        <begin position="21"/>
        <end position="571"/>
    </location>
</feature>
<evidence type="ECO:0000256" key="8">
    <source>
        <dbReference type="PROSITE-ProRule" id="PRU00124"/>
    </source>
</evidence>
<dbReference type="InterPro" id="IPR033116">
    <property type="entry name" value="TRYPSIN_SER"/>
</dbReference>
<evidence type="ECO:0000256" key="4">
    <source>
        <dbReference type="ARBA" id="ARBA00023157"/>
    </source>
</evidence>
<dbReference type="SUPFAM" id="SSF57424">
    <property type="entry name" value="LDL receptor-like module"/>
    <property type="match status" value="1"/>
</dbReference>
<dbReference type="SMART" id="SM00020">
    <property type="entry name" value="Tryp_SPc"/>
    <property type="match status" value="1"/>
</dbReference>
<dbReference type="EMBL" id="MTYJ01000015">
    <property type="protein sequence ID" value="OQV22779.1"/>
    <property type="molecule type" value="Genomic_DNA"/>
</dbReference>
<sequence length="571" mass="61661">MRAIVASVLLVLAASVQIDAACIRNATVGPDVTEITSDNFPSNYSDYAFCRWYITGPEGMQLTLTFDQIFDVEEGATSGACPHDHVDIFDTARPGSLEEVQSLGLCRRLPNTAGPYCGKTAPQPFVATTNRAVVQFCSDYGLQGAGWKISLSYAPIVPPPAWIVPTVVLESSLAPAQLITSPNFPGNYYNNYSAVYIIRNTQRNNVVVLRATLFDLSADLDRIVVDVVANNYTRTFTSSRPLTTLELVEAEEVRVTFVADQQDTRRGFSIELSLIACGTNQFQCDTGDQCYSPSQSCDGVVQCADGSDEKWEYCAPVCGKEHFPMQQPSKIVGGTVVNKHSLPWQVATFNGRSQGCGGTIISDRWVLTAAHCFSSSSTGDGQSVRLGAHNTELTPEEDGAVQIDVIRIVCHPLYGTPVRYGFDGCLLQLKEPVPFRKNIVPACLPRQGDDVPAGTLCMTSGWGDTRITNPGPYLRQVYVPVVDREVCERTAYPGKISSEMICAGVPEGGKDSCQGDSGGPFICPIGDGRWVVAGIVSWGNNCALPGIPGVYARTGQMVNWIIDTIAAHPNP</sequence>
<keyword evidence="7" id="KW-0106">Calcium</keyword>
<dbReference type="InterPro" id="IPR035914">
    <property type="entry name" value="Sperma_CUB_dom_sf"/>
</dbReference>
<organism evidence="13 14">
    <name type="scientific">Hypsibius exemplaris</name>
    <name type="common">Freshwater tardigrade</name>
    <dbReference type="NCBI Taxonomy" id="2072580"/>
    <lineage>
        <taxon>Eukaryota</taxon>
        <taxon>Metazoa</taxon>
        <taxon>Ecdysozoa</taxon>
        <taxon>Tardigrada</taxon>
        <taxon>Eutardigrada</taxon>
        <taxon>Parachela</taxon>
        <taxon>Hypsibioidea</taxon>
        <taxon>Hypsibiidae</taxon>
        <taxon>Hypsibius</taxon>
    </lineage>
</organism>
<dbReference type="GO" id="GO:0046872">
    <property type="term" value="F:metal ion binding"/>
    <property type="evidence" value="ECO:0007669"/>
    <property type="project" value="UniProtKB-KW"/>
</dbReference>
<dbReference type="InterPro" id="IPR001314">
    <property type="entry name" value="Peptidase_S1A"/>
</dbReference>
<feature type="domain" description="CUB" evidence="11">
    <location>
        <begin position="22"/>
        <end position="154"/>
    </location>
</feature>